<feature type="transmembrane region" description="Helical" evidence="1">
    <location>
        <begin position="418"/>
        <end position="438"/>
    </location>
</feature>
<keyword evidence="3" id="KW-0328">Glycosyltransferase</keyword>
<sequence length="611" mass="70347">MNQDNYLEEALKMRNLLQEFLNKHDSVRFPSILGVREHIFTGSVSSLAWFMSNQETSFVTIGQRLLANPLRVRFHYGHPDVFDRLFHLTRGGVSKASNIINLSEDIFAGFNSTLREGSITHHEYLQVGKGRDVGLNQISLFEAKIANGNGEQTLSRDIYRLGHHFDFFRMMSCYFTTVGFYFSTLLTIWTVYVFLYGRLYLVLSGLEEGLASGKRFIHSEPLQIALASQSFVQLGFLMALPMMMEIGLEKGFRKALSEFILMQLQLASVFFTFSLGTKTHYYGRTLLHGGAEYRGTGHGFVVFHAKFAENYRLYSRSHFVKGFELMILLVIYQIFGQPYRSAVADIFITASIWFVVGTWLFAPFLFNPSGFEWQKIVDDWNDWNKWVSNRGGIGVPADKSWESWWEKEQEHLKYSGKLGILIEIVLAFRFFIYQYGLVYHLNMTRKTRSILVYGMSWLVILAVLLVMKTVSVGRRRFSANFQLIFRLFKFLIFITFLAILITIIAIPHMTLQDIIVCLLAFLPTGWGLLLIAQACKSAVRLFGLWGSVKALARGYEIVLGLLLFSPIAFLAWFPFVSEFQMRVLFNQAFSRGLQISRILGVHRKDRTRNKD</sequence>
<dbReference type="GO" id="GO:0005886">
    <property type="term" value="C:plasma membrane"/>
    <property type="evidence" value="ECO:0007669"/>
    <property type="project" value="TreeGrafter"/>
</dbReference>
<feature type="transmembrane region" description="Helical" evidence="1">
    <location>
        <begin position="514"/>
        <end position="534"/>
    </location>
</feature>
<keyword evidence="1" id="KW-0472">Membrane</keyword>
<accession>A0A2I0AJC6</accession>
<feature type="transmembrane region" description="Helical" evidence="1">
    <location>
        <begin position="342"/>
        <end position="366"/>
    </location>
</feature>
<dbReference type="EMBL" id="KZ451979">
    <property type="protein sequence ID" value="PKA55640.1"/>
    <property type="molecule type" value="Genomic_DNA"/>
</dbReference>
<proteinExistence type="predicted"/>
<dbReference type="InterPro" id="IPR003440">
    <property type="entry name" value="Glyco_trans_48_dom"/>
</dbReference>
<dbReference type="GO" id="GO:0006075">
    <property type="term" value="P:(1-&gt;3)-beta-D-glucan biosynthetic process"/>
    <property type="evidence" value="ECO:0007669"/>
    <property type="project" value="InterPro"/>
</dbReference>
<dbReference type="GO" id="GO:0003843">
    <property type="term" value="F:1,3-beta-D-glucan synthase activity"/>
    <property type="evidence" value="ECO:0007669"/>
    <property type="project" value="InterPro"/>
</dbReference>
<name>A0A2I0AJC6_9ASPA</name>
<feature type="transmembrane region" description="Helical" evidence="1">
    <location>
        <begin position="221"/>
        <end position="243"/>
    </location>
</feature>
<dbReference type="Pfam" id="PF02364">
    <property type="entry name" value="Glucan_synthase"/>
    <property type="match status" value="1"/>
</dbReference>
<dbReference type="PANTHER" id="PTHR12741:SF65">
    <property type="entry name" value="1,3-BETA-GLUCAN SYNTHASE"/>
    <property type="match status" value="1"/>
</dbReference>
<dbReference type="EC" id="2.4.1.-" evidence="3"/>
<feature type="transmembrane region" description="Helical" evidence="1">
    <location>
        <begin position="255"/>
        <end position="276"/>
    </location>
</feature>
<keyword evidence="3" id="KW-0808">Transferase</keyword>
<evidence type="ECO:0000313" key="3">
    <source>
        <dbReference type="EMBL" id="PKA55640.1"/>
    </source>
</evidence>
<feature type="transmembrane region" description="Helical" evidence="1">
    <location>
        <begin position="554"/>
        <end position="575"/>
    </location>
</feature>
<keyword evidence="1" id="KW-1133">Transmembrane helix</keyword>
<feature type="transmembrane region" description="Helical" evidence="1">
    <location>
        <begin position="318"/>
        <end position="335"/>
    </location>
</feature>
<dbReference type="OrthoDB" id="644463at2759"/>
<feature type="transmembrane region" description="Helical" evidence="1">
    <location>
        <begin position="450"/>
        <end position="467"/>
    </location>
</feature>
<dbReference type="Proteomes" id="UP000236161">
    <property type="component" value="Unassembled WGS sequence"/>
</dbReference>
<feature type="transmembrane region" description="Helical" evidence="1">
    <location>
        <begin position="487"/>
        <end position="507"/>
    </location>
</feature>
<organism evidence="3 4">
    <name type="scientific">Apostasia shenzhenica</name>
    <dbReference type="NCBI Taxonomy" id="1088818"/>
    <lineage>
        <taxon>Eukaryota</taxon>
        <taxon>Viridiplantae</taxon>
        <taxon>Streptophyta</taxon>
        <taxon>Embryophyta</taxon>
        <taxon>Tracheophyta</taxon>
        <taxon>Spermatophyta</taxon>
        <taxon>Magnoliopsida</taxon>
        <taxon>Liliopsida</taxon>
        <taxon>Asparagales</taxon>
        <taxon>Orchidaceae</taxon>
        <taxon>Apostasioideae</taxon>
        <taxon>Apostasia</taxon>
    </lineage>
</organism>
<evidence type="ECO:0000256" key="1">
    <source>
        <dbReference type="SAM" id="Phobius"/>
    </source>
</evidence>
<keyword evidence="1" id="KW-0812">Transmembrane</keyword>
<gene>
    <name evidence="3" type="primary">CALS3</name>
    <name evidence="3" type="ORF">AXF42_Ash006842</name>
</gene>
<protein>
    <submittedName>
        <fullName evidence="3">Callose synthase 3</fullName>
        <ecNumber evidence="3">2.4.1.-</ecNumber>
    </submittedName>
</protein>
<feature type="transmembrane region" description="Helical" evidence="1">
    <location>
        <begin position="178"/>
        <end position="201"/>
    </location>
</feature>
<evidence type="ECO:0000259" key="2">
    <source>
        <dbReference type="Pfam" id="PF02364"/>
    </source>
</evidence>
<keyword evidence="4" id="KW-1185">Reference proteome</keyword>
<evidence type="ECO:0000313" key="4">
    <source>
        <dbReference type="Proteomes" id="UP000236161"/>
    </source>
</evidence>
<dbReference type="PANTHER" id="PTHR12741">
    <property type="entry name" value="LYST-INTERACTING PROTEIN LIP5 DOPAMINE RESPONSIVE PROTEIN DRG-1"/>
    <property type="match status" value="1"/>
</dbReference>
<reference evidence="3 4" key="1">
    <citation type="journal article" date="2017" name="Nature">
        <title>The Apostasia genome and the evolution of orchids.</title>
        <authorList>
            <person name="Zhang G.Q."/>
            <person name="Liu K.W."/>
            <person name="Li Z."/>
            <person name="Lohaus R."/>
            <person name="Hsiao Y.Y."/>
            <person name="Niu S.C."/>
            <person name="Wang J.Y."/>
            <person name="Lin Y.C."/>
            <person name="Xu Q."/>
            <person name="Chen L.J."/>
            <person name="Yoshida K."/>
            <person name="Fujiwara S."/>
            <person name="Wang Z.W."/>
            <person name="Zhang Y.Q."/>
            <person name="Mitsuda N."/>
            <person name="Wang M."/>
            <person name="Liu G.H."/>
            <person name="Pecoraro L."/>
            <person name="Huang H.X."/>
            <person name="Xiao X.J."/>
            <person name="Lin M."/>
            <person name="Wu X.Y."/>
            <person name="Wu W.L."/>
            <person name="Chen Y.Y."/>
            <person name="Chang S.B."/>
            <person name="Sakamoto S."/>
            <person name="Ohme-Takagi M."/>
            <person name="Yagi M."/>
            <person name="Zeng S.J."/>
            <person name="Shen C.Y."/>
            <person name="Yeh C.M."/>
            <person name="Luo Y.B."/>
            <person name="Tsai W.C."/>
            <person name="Van de Peer Y."/>
            <person name="Liu Z.J."/>
        </authorList>
    </citation>
    <scope>NUCLEOTIDE SEQUENCE [LARGE SCALE GENOMIC DNA]</scope>
    <source>
        <strain evidence="4">cv. Shenzhen</strain>
        <tissue evidence="3">Stem</tissue>
    </source>
</reference>
<feature type="domain" description="Glycosyl transferase 48" evidence="2">
    <location>
        <begin position="1"/>
        <end position="420"/>
    </location>
</feature>
<dbReference type="GO" id="GO:0000148">
    <property type="term" value="C:1,3-beta-D-glucan synthase complex"/>
    <property type="evidence" value="ECO:0007669"/>
    <property type="project" value="InterPro"/>
</dbReference>
<dbReference type="AlphaFoldDB" id="A0A2I0AJC6"/>